<dbReference type="Proteomes" id="UP001153069">
    <property type="component" value="Unassembled WGS sequence"/>
</dbReference>
<dbReference type="InterPro" id="IPR028994">
    <property type="entry name" value="Integrin_alpha_N"/>
</dbReference>
<evidence type="ECO:0000256" key="5">
    <source>
        <dbReference type="ARBA" id="ARBA00033726"/>
    </source>
</evidence>
<evidence type="ECO:0000256" key="6">
    <source>
        <dbReference type="ARBA" id="ARBA00045806"/>
    </source>
</evidence>
<evidence type="ECO:0000313" key="8">
    <source>
        <dbReference type="EMBL" id="CAB9496412.1"/>
    </source>
</evidence>
<evidence type="ECO:0000256" key="1">
    <source>
        <dbReference type="ARBA" id="ARBA00006241"/>
    </source>
</evidence>
<sequence length="634" mass="66733">MVTSTFAMVTPPDGVKTLGQTLVGSSKNINYGRVVDLSHSGDRMAVGQDGTVTLYERTKIKSNVEDITTDTAWKRIQILDGTTDKPVTHRISLSPDGKVIAIRHKDNVKVHSVDTGDLLGAPVDVCGPYSLWNRNVKLHQTPPHSAFGQSTLLTVSCEGANALAGVVKILRLNGNHWDILFTINPQETRGLFGWETAMNLNSNNYIILAISSPLFDGWRGMVQVFKLTPDGQVTLHGDTLYGENKGDKFGNAMSLNTDDKPHLVVGAPECAGGLGCVSVYHFERPEVHEEQTWLPIGDSPMVGDEQGEKFGSMVAISDSADRILAGSATSKGIVRSYLRTAFRSLELLGTFSYDESAISSLALSYSGSIAAFGVIKAKDSNGEARGQTQVFLDANPFCGVEMLDVSEDDQFLSRTLCRNGPSVITSPDDCITRGFVFHCTWVDNLSTAPPSSAPSAMPSSSPSMTPSSIPSVMPSTSPSASPSAAPSLVPSSIPSQAPTGKPSITPSTEPTGAPSISPSGLPTIPPSASPSMTPSAKPSPAPAGEQTSAPSSSEGGVFGQDSTWDMPIISGMVCAVTLTAAAGAGAYLKFWTRTEDDGCGDSETEPRDDTDVGVDIEAAVPTGVDGPLYNISLD</sequence>
<dbReference type="SUPFAM" id="SSF50978">
    <property type="entry name" value="WD40 repeat-like"/>
    <property type="match status" value="1"/>
</dbReference>
<dbReference type="InterPro" id="IPR051860">
    <property type="entry name" value="Plasmodium_CSP_Invasion"/>
</dbReference>
<feature type="compositionally biased region" description="Low complexity" evidence="7">
    <location>
        <begin position="448"/>
        <end position="495"/>
    </location>
</feature>
<dbReference type="InterPro" id="IPR036322">
    <property type="entry name" value="WD40_repeat_dom_sf"/>
</dbReference>
<evidence type="ECO:0000313" key="9">
    <source>
        <dbReference type="Proteomes" id="UP001153069"/>
    </source>
</evidence>
<name>A0A9N8D4Q3_9STRA</name>
<protein>
    <recommendedName>
        <fullName evidence="2">Circumsporozoite protein</fullName>
    </recommendedName>
</protein>
<accession>A0A9N8D4Q3</accession>
<comment type="function">
    <text evidence="6">Essential sporozoite protein. In the mosquito vector, required for sporozoite development in the oocyst, migration through the vector hemolymph and entry into the vector salivary glands. In the vertebrate host, required for sporozoite migration through the host dermis and infection of host hepatocytes. Binds to highly sulfated heparan sulfate proteoglycans (HSPGs) on the surface of host hepatocytes.</text>
</comment>
<dbReference type="PANTHER" id="PTHR44826:SF3">
    <property type="entry name" value="SPORE COAT PROTEIN SP85"/>
    <property type="match status" value="1"/>
</dbReference>
<comment type="caution">
    <text evidence="8">The sequence shown here is derived from an EMBL/GenBank/DDBJ whole genome shotgun (WGS) entry which is preliminary data.</text>
</comment>
<keyword evidence="9" id="KW-1185">Reference proteome</keyword>
<reference evidence="8" key="1">
    <citation type="submission" date="2020-06" db="EMBL/GenBank/DDBJ databases">
        <authorList>
            <consortium name="Plant Systems Biology data submission"/>
        </authorList>
    </citation>
    <scope>NUCLEOTIDE SEQUENCE</scope>
    <source>
        <strain evidence="8">D6</strain>
    </source>
</reference>
<dbReference type="PANTHER" id="PTHR44826">
    <property type="entry name" value="SPORE COAT PROTEIN SP85"/>
    <property type="match status" value="1"/>
</dbReference>
<gene>
    <name evidence="8" type="ORF">SEMRO_4_G003870.1</name>
</gene>
<feature type="compositionally biased region" description="Low complexity" evidence="7">
    <location>
        <begin position="529"/>
        <end position="538"/>
    </location>
</feature>
<evidence type="ECO:0000256" key="7">
    <source>
        <dbReference type="SAM" id="MobiDB-lite"/>
    </source>
</evidence>
<comment type="similarity">
    <text evidence="1">Belongs to the plasmodium circumsporozoite protein family.</text>
</comment>
<comment type="function">
    <text evidence="5">In the vertebrate host, binds to highly sulfated heparan sulfate proteoglycans (HSPGs) on the surface of host hepatocytes and is required for sporozoite invasion of the host hepatocytes.</text>
</comment>
<feature type="compositionally biased region" description="Polar residues" evidence="7">
    <location>
        <begin position="545"/>
        <end position="554"/>
    </location>
</feature>
<feature type="compositionally biased region" description="Polar residues" evidence="7">
    <location>
        <begin position="496"/>
        <end position="520"/>
    </location>
</feature>
<proteinExistence type="inferred from homology"/>
<keyword evidence="3" id="KW-0748">Sporozoite</keyword>
<feature type="region of interest" description="Disordered" evidence="7">
    <location>
        <begin position="448"/>
        <end position="560"/>
    </location>
</feature>
<dbReference type="EMBL" id="CAICTM010000004">
    <property type="protein sequence ID" value="CAB9496412.1"/>
    <property type="molecule type" value="Genomic_DNA"/>
</dbReference>
<dbReference type="Gene3D" id="2.130.10.130">
    <property type="entry name" value="Integrin alpha, N-terminal"/>
    <property type="match status" value="1"/>
</dbReference>
<evidence type="ECO:0000256" key="4">
    <source>
        <dbReference type="ARBA" id="ARBA00022737"/>
    </source>
</evidence>
<evidence type="ECO:0000256" key="2">
    <source>
        <dbReference type="ARBA" id="ARBA00021911"/>
    </source>
</evidence>
<dbReference type="AlphaFoldDB" id="A0A9N8D4Q3"/>
<keyword evidence="4" id="KW-0677">Repeat</keyword>
<organism evidence="8 9">
    <name type="scientific">Seminavis robusta</name>
    <dbReference type="NCBI Taxonomy" id="568900"/>
    <lineage>
        <taxon>Eukaryota</taxon>
        <taxon>Sar</taxon>
        <taxon>Stramenopiles</taxon>
        <taxon>Ochrophyta</taxon>
        <taxon>Bacillariophyta</taxon>
        <taxon>Bacillariophyceae</taxon>
        <taxon>Bacillariophycidae</taxon>
        <taxon>Naviculales</taxon>
        <taxon>Naviculaceae</taxon>
        <taxon>Seminavis</taxon>
    </lineage>
</organism>
<evidence type="ECO:0000256" key="3">
    <source>
        <dbReference type="ARBA" id="ARBA00022522"/>
    </source>
</evidence>